<dbReference type="Proteomes" id="UP001732700">
    <property type="component" value="Unassembled WGS sequence"/>
</dbReference>
<evidence type="ECO:0000313" key="1">
    <source>
        <dbReference type="EnsemblPlants" id="AVESA.00010b.r2.UnG1430390.1.CDS"/>
    </source>
</evidence>
<dbReference type="EnsemblPlants" id="AVESA.00010b.r2.UnG1430390.1">
    <property type="protein sequence ID" value="AVESA.00010b.r2.UnG1430390.1.CDS"/>
    <property type="gene ID" value="AVESA.00010b.r2.UnG1430390"/>
</dbReference>
<keyword evidence="2" id="KW-1185">Reference proteome</keyword>
<organism evidence="1 2">
    <name type="scientific">Avena sativa</name>
    <name type="common">Oat</name>
    <dbReference type="NCBI Taxonomy" id="4498"/>
    <lineage>
        <taxon>Eukaryota</taxon>
        <taxon>Viridiplantae</taxon>
        <taxon>Streptophyta</taxon>
        <taxon>Embryophyta</taxon>
        <taxon>Tracheophyta</taxon>
        <taxon>Spermatophyta</taxon>
        <taxon>Magnoliopsida</taxon>
        <taxon>Liliopsida</taxon>
        <taxon>Poales</taxon>
        <taxon>Poaceae</taxon>
        <taxon>BOP clade</taxon>
        <taxon>Pooideae</taxon>
        <taxon>Poodae</taxon>
        <taxon>Poeae</taxon>
        <taxon>Poeae Chloroplast Group 1 (Aveneae type)</taxon>
        <taxon>Aveninae</taxon>
        <taxon>Avena</taxon>
    </lineage>
</organism>
<reference evidence="1" key="1">
    <citation type="submission" date="2025-09" db="UniProtKB">
        <authorList>
            <consortium name="EnsemblPlants"/>
        </authorList>
    </citation>
    <scope>IDENTIFICATION</scope>
</reference>
<accession>A0ACD6AT67</accession>
<proteinExistence type="predicted"/>
<sequence length="375" mass="40002">MASPLAGVFINQHVPLVLTLHPPNYTQWRTLFEVMFTKSGVADHIHDPPRAAAPYWLQDDAYVVSWLYNRISPEIFGLVHQRHATAAQVWASISTLFLENAEHQVVFLATDFRRIEQGSSSIINYFGRLKECADRLADFGEVVSDRDQVLNMFRGLAPRLHYAIPILTMQKPLPSFLSCRAFLLLEESRQSPPVDGTGADTALHAARAPNSGNHSGGGGQNTHTNSGGGGRGYRGKGKAPATPSAGASSTTARPPALPAPATAPWTGMVHAWPVPWRPHAPGSGILGPRPGSASPFAGTTAHYYGSPPVPAAYGAALTPPQPAPAWDQTALIHALNNLSVQPQQQPNGEWVLDTGATSHMASSSGSAHKDGDPPL</sequence>
<name>A0ACD6AT67_AVESA</name>
<evidence type="ECO:0000313" key="2">
    <source>
        <dbReference type="Proteomes" id="UP001732700"/>
    </source>
</evidence>
<protein>
    <submittedName>
        <fullName evidence="1">Uncharacterized protein</fullName>
    </submittedName>
</protein>